<name>A0AA88KYA2_NAELO</name>
<accession>A0AA88KYA2</accession>
<dbReference type="Proteomes" id="UP000816034">
    <property type="component" value="Unassembled WGS sequence"/>
</dbReference>
<dbReference type="RefSeq" id="XP_044555714.1">
    <property type="nucleotide sequence ID" value="XM_044693128.1"/>
</dbReference>
<reference evidence="1 2" key="1">
    <citation type="journal article" date="2018" name="BMC Genomics">
        <title>The genome of Naegleria lovaniensis, the basis for a comparative approach to unravel pathogenicity factors of the human pathogenic amoeba N. fowleri.</title>
        <authorList>
            <person name="Liechti N."/>
            <person name="Schurch N."/>
            <person name="Bruggmann R."/>
            <person name="Wittwer M."/>
        </authorList>
    </citation>
    <scope>NUCLEOTIDE SEQUENCE [LARGE SCALE GENOMIC DNA]</scope>
    <source>
        <strain evidence="1 2">ATCC 30569</strain>
    </source>
</reference>
<evidence type="ECO:0000313" key="1">
    <source>
        <dbReference type="EMBL" id="KAG2393820.1"/>
    </source>
</evidence>
<proteinExistence type="predicted"/>
<dbReference type="EMBL" id="PYSW02000001">
    <property type="protein sequence ID" value="KAG2393820.1"/>
    <property type="molecule type" value="Genomic_DNA"/>
</dbReference>
<keyword evidence="2" id="KW-1185">Reference proteome</keyword>
<evidence type="ECO:0000313" key="2">
    <source>
        <dbReference type="Proteomes" id="UP000816034"/>
    </source>
</evidence>
<gene>
    <name evidence="1" type="ORF">C9374_003584</name>
</gene>
<dbReference type="AlphaFoldDB" id="A0AA88KYA2"/>
<sequence>MIDTCTPEPYYWLRKEDRHALSLEFKMYIYQQLFLKDGEVTDRDEEVVKSIFQMLLQLPDDYYRAHLNYSRRLPLQGIFQDSLNARFYHNTALTKDQAFGKIVRQVWTRIEFLLDAVRYNYVEELRFNRTPLSQDANFILECVKLSPSVFRDPCIALDPRKMNYENISEHVKRWGIITTDFMDGVFKFFGRDFFNNKFKREVLMLLRTWNHQRLEFEYLGCHIPASRLLKAPIKLLELECDEDVSYPVKSRLDAYTKWKKYLFGNASWKIFVNPDSYESSDDEAGYYDDDAFCHDEYDDDDIGLDDYDEEDDNFSEESTMLKCKDTDTTIIFLKKN</sequence>
<dbReference type="GeneID" id="68096039"/>
<comment type="caution">
    <text evidence="1">The sequence shown here is derived from an EMBL/GenBank/DDBJ whole genome shotgun (WGS) entry which is preliminary data.</text>
</comment>
<organism evidence="1 2">
    <name type="scientific">Naegleria lovaniensis</name>
    <name type="common">Amoeba</name>
    <dbReference type="NCBI Taxonomy" id="51637"/>
    <lineage>
        <taxon>Eukaryota</taxon>
        <taxon>Discoba</taxon>
        <taxon>Heterolobosea</taxon>
        <taxon>Tetramitia</taxon>
        <taxon>Eutetramitia</taxon>
        <taxon>Vahlkampfiidae</taxon>
        <taxon>Naegleria</taxon>
    </lineage>
</organism>
<protein>
    <submittedName>
        <fullName evidence="1">Uncharacterized protein</fullName>
    </submittedName>
</protein>